<dbReference type="eggNOG" id="COG0657">
    <property type="taxonomic scope" value="Bacteria"/>
</dbReference>
<dbReference type="InterPro" id="IPR029058">
    <property type="entry name" value="AB_hydrolase_fold"/>
</dbReference>
<reference evidence="3 4" key="1">
    <citation type="journal article" date="2015" name="Genome Announc.">
        <title>Expanding the biotechnology potential of lactobacilli through comparative genomics of 213 strains and associated genera.</title>
        <authorList>
            <person name="Sun Z."/>
            <person name="Harris H.M."/>
            <person name="McCann A."/>
            <person name="Guo C."/>
            <person name="Argimon S."/>
            <person name="Zhang W."/>
            <person name="Yang X."/>
            <person name="Jeffery I.B."/>
            <person name="Cooney J.C."/>
            <person name="Kagawa T.F."/>
            <person name="Liu W."/>
            <person name="Song Y."/>
            <person name="Salvetti E."/>
            <person name="Wrobel A."/>
            <person name="Rasinkangas P."/>
            <person name="Parkhill J."/>
            <person name="Rea M.C."/>
            <person name="O'Sullivan O."/>
            <person name="Ritari J."/>
            <person name="Douillard F.P."/>
            <person name="Paul Ross R."/>
            <person name="Yang R."/>
            <person name="Briner A.E."/>
            <person name="Felis G.E."/>
            <person name="de Vos W.M."/>
            <person name="Barrangou R."/>
            <person name="Klaenhammer T.R."/>
            <person name="Caufield P.W."/>
            <person name="Cui Y."/>
            <person name="Zhang H."/>
            <person name="O'Toole P.W."/>
        </authorList>
    </citation>
    <scope>NUCLEOTIDE SEQUENCE [LARGE SCALE GENOMIC DNA]</scope>
    <source>
        <strain evidence="3 4">DSM 20001</strain>
    </source>
</reference>
<sequence length="267" mass="29381">MKLIHQPIQYQNEPAAKLTGYLSDNSPEIEPLRVRPAVVICPGGGYEMTSDREAEPVALQVIASGCQAFVLRYSVSPTRYPMALHQLAYSVALIRQHAAEWHVDPQKIIVAGFSAGGHLAACLGVFWHTAELANIGLSPAQMQPNGLLLSYPVITSGEYRHQGSFNNLLGTDQAALAKLSVDQQVTNMTPPTFIWHTVADGSVPVENSLLFAQALRRAGVPFELHLFPDGRHGLSLATPEVNPDQQFDHPEVAVWFDLFITWLRRNI</sequence>
<protein>
    <submittedName>
        <fullName evidence="3">Acetyl esterase</fullName>
    </submittedName>
</protein>
<dbReference type="EMBL" id="AZCN01000001">
    <property type="protein sequence ID" value="KRK19279.1"/>
    <property type="molecule type" value="Genomic_DNA"/>
</dbReference>
<comment type="caution">
    <text evidence="3">The sequence shown here is derived from an EMBL/GenBank/DDBJ whole genome shotgun (WGS) entry which is preliminary data.</text>
</comment>
<dbReference type="GO" id="GO:0016787">
    <property type="term" value="F:hydrolase activity"/>
    <property type="evidence" value="ECO:0007669"/>
    <property type="project" value="UniProtKB-KW"/>
</dbReference>
<evidence type="ECO:0000313" key="3">
    <source>
        <dbReference type="EMBL" id="KRK19279.1"/>
    </source>
</evidence>
<dbReference type="GeneID" id="65918155"/>
<organism evidence="3 4">
    <name type="scientific">Loigolactobacillus coryniformis subsp. coryniformis KCTC 3167 = DSM 20001</name>
    <dbReference type="NCBI Taxonomy" id="913848"/>
    <lineage>
        <taxon>Bacteria</taxon>
        <taxon>Bacillati</taxon>
        <taxon>Bacillota</taxon>
        <taxon>Bacilli</taxon>
        <taxon>Lactobacillales</taxon>
        <taxon>Lactobacillaceae</taxon>
        <taxon>Loigolactobacillus</taxon>
    </lineage>
</organism>
<dbReference type="Proteomes" id="UP000051181">
    <property type="component" value="Unassembled WGS sequence"/>
</dbReference>
<evidence type="ECO:0000256" key="1">
    <source>
        <dbReference type="ARBA" id="ARBA00022801"/>
    </source>
</evidence>
<dbReference type="AlphaFoldDB" id="A0A0R1FC88"/>
<accession>A0A0R1FC88</accession>
<dbReference type="Pfam" id="PF20434">
    <property type="entry name" value="BD-FAE"/>
    <property type="match status" value="1"/>
</dbReference>
<gene>
    <name evidence="3" type="ORF">FD22_GL000019</name>
</gene>
<evidence type="ECO:0000259" key="2">
    <source>
        <dbReference type="Pfam" id="PF20434"/>
    </source>
</evidence>
<feature type="domain" description="BD-FAE-like" evidence="2">
    <location>
        <begin position="35"/>
        <end position="215"/>
    </location>
</feature>
<dbReference type="PATRIC" id="fig|913848.6.peg.19"/>
<dbReference type="PANTHER" id="PTHR48081:SF6">
    <property type="entry name" value="PEPTIDASE S9 PROLYL OLIGOPEPTIDASE CATALYTIC DOMAIN-CONTAINING PROTEIN"/>
    <property type="match status" value="1"/>
</dbReference>
<name>A0A0R1FC88_9LACO</name>
<dbReference type="Gene3D" id="3.40.50.1820">
    <property type="entry name" value="alpha/beta hydrolase"/>
    <property type="match status" value="1"/>
</dbReference>
<dbReference type="PANTHER" id="PTHR48081">
    <property type="entry name" value="AB HYDROLASE SUPERFAMILY PROTEIN C4A8.06C"/>
    <property type="match status" value="1"/>
</dbReference>
<dbReference type="SUPFAM" id="SSF53474">
    <property type="entry name" value="alpha/beta-Hydrolases"/>
    <property type="match status" value="1"/>
</dbReference>
<proteinExistence type="predicted"/>
<evidence type="ECO:0000313" key="4">
    <source>
        <dbReference type="Proteomes" id="UP000051181"/>
    </source>
</evidence>
<dbReference type="RefSeq" id="WP_010009210.1">
    <property type="nucleotide sequence ID" value="NZ_AZCN01000001.1"/>
</dbReference>
<dbReference type="InterPro" id="IPR049492">
    <property type="entry name" value="BD-FAE-like_dom"/>
</dbReference>
<keyword evidence="1" id="KW-0378">Hydrolase</keyword>
<dbReference type="InterPro" id="IPR050300">
    <property type="entry name" value="GDXG_lipolytic_enzyme"/>
</dbReference>